<sequence>MMTKKGLQLPSDFLWGGAIAAHQAEGYWDADGKGVSIADVLTAGSHEKPREITDGVLPDKNYPN</sequence>
<reference evidence="1" key="1">
    <citation type="submission" date="2020-02" db="EMBL/GenBank/DDBJ databases">
        <title>Synteny-based analysis reveals conserved mechanism for high triclosan tolerance in Pseudomonas, as well as instances of horizontal transfer.</title>
        <authorList>
            <person name="Mcfarland A.G."/>
            <person name="Bertucci H.K."/>
            <person name="Litmann E."/>
            <person name="Shen J."/>
            <person name="Huttenhower C."/>
            <person name="Hartmann E.M."/>
        </authorList>
    </citation>
    <scope>NUCLEOTIDE SEQUENCE</scope>
    <source>
        <strain evidence="1">109A1</strain>
    </source>
</reference>
<dbReference type="Proteomes" id="UP001138621">
    <property type="component" value="Unassembled WGS sequence"/>
</dbReference>
<gene>
    <name evidence="1" type="ORF">G7024_24935</name>
</gene>
<dbReference type="AlphaFoldDB" id="A0AA40RX94"/>
<dbReference type="GO" id="GO:0004553">
    <property type="term" value="F:hydrolase activity, hydrolyzing O-glycosyl compounds"/>
    <property type="evidence" value="ECO:0007669"/>
    <property type="project" value="InterPro"/>
</dbReference>
<dbReference type="Pfam" id="PF00232">
    <property type="entry name" value="Glyco_hydro_1"/>
    <property type="match status" value="1"/>
</dbReference>
<name>A0AA40RX94_STUST</name>
<evidence type="ECO:0000313" key="1">
    <source>
        <dbReference type="EMBL" id="MBA1307597.1"/>
    </source>
</evidence>
<accession>A0AA40RX94</accession>
<organism evidence="1 2">
    <name type="scientific">Stutzerimonas stutzeri</name>
    <name type="common">Pseudomonas stutzeri</name>
    <dbReference type="NCBI Taxonomy" id="316"/>
    <lineage>
        <taxon>Bacteria</taxon>
        <taxon>Pseudomonadati</taxon>
        <taxon>Pseudomonadota</taxon>
        <taxon>Gammaproteobacteria</taxon>
        <taxon>Pseudomonadales</taxon>
        <taxon>Pseudomonadaceae</taxon>
        <taxon>Stutzerimonas</taxon>
    </lineage>
</organism>
<feature type="non-terminal residue" evidence="1">
    <location>
        <position position="64"/>
    </location>
</feature>
<comment type="caution">
    <text evidence="1">The sequence shown here is derived from an EMBL/GenBank/DDBJ whole genome shotgun (WGS) entry which is preliminary data.</text>
</comment>
<dbReference type="SUPFAM" id="SSF51445">
    <property type="entry name" value="(Trans)glycosidases"/>
    <property type="match status" value="1"/>
</dbReference>
<dbReference type="GO" id="GO:0005975">
    <property type="term" value="P:carbohydrate metabolic process"/>
    <property type="evidence" value="ECO:0007669"/>
    <property type="project" value="InterPro"/>
</dbReference>
<evidence type="ECO:0000313" key="2">
    <source>
        <dbReference type="Proteomes" id="UP001138621"/>
    </source>
</evidence>
<protein>
    <submittedName>
        <fullName evidence="1">Family 1 glycosylhydrolase</fullName>
    </submittedName>
</protein>
<proteinExistence type="predicted"/>
<dbReference type="InterPro" id="IPR017853">
    <property type="entry name" value="GH"/>
</dbReference>
<dbReference type="InterPro" id="IPR001360">
    <property type="entry name" value="Glyco_hydro_1"/>
</dbReference>
<dbReference type="Gene3D" id="3.20.20.80">
    <property type="entry name" value="Glycosidases"/>
    <property type="match status" value="1"/>
</dbReference>
<dbReference type="EMBL" id="JAAMRD010000168">
    <property type="protein sequence ID" value="MBA1307597.1"/>
    <property type="molecule type" value="Genomic_DNA"/>
</dbReference>